<protein>
    <submittedName>
        <fullName evidence="1">Uncharacterized protein</fullName>
    </submittedName>
</protein>
<keyword evidence="2" id="KW-1185">Reference proteome</keyword>
<name>B8C1L1_THAPS</name>
<proteinExistence type="predicted"/>
<reference evidence="1 2" key="1">
    <citation type="journal article" date="2004" name="Science">
        <title>The genome of the diatom Thalassiosira pseudonana: ecology, evolution, and metabolism.</title>
        <authorList>
            <person name="Armbrust E.V."/>
            <person name="Berges J.A."/>
            <person name="Bowler C."/>
            <person name="Green B.R."/>
            <person name="Martinez D."/>
            <person name="Putnam N.H."/>
            <person name="Zhou S."/>
            <person name="Allen A.E."/>
            <person name="Apt K.E."/>
            <person name="Bechner M."/>
            <person name="Brzezinski M.A."/>
            <person name="Chaal B.K."/>
            <person name="Chiovitti A."/>
            <person name="Davis A.K."/>
            <person name="Demarest M.S."/>
            <person name="Detter J.C."/>
            <person name="Glavina T."/>
            <person name="Goodstein D."/>
            <person name="Hadi M.Z."/>
            <person name="Hellsten U."/>
            <person name="Hildebrand M."/>
            <person name="Jenkins B.D."/>
            <person name="Jurka J."/>
            <person name="Kapitonov V.V."/>
            <person name="Kroger N."/>
            <person name="Lau W.W."/>
            <person name="Lane T.W."/>
            <person name="Larimer F.W."/>
            <person name="Lippmeier J.C."/>
            <person name="Lucas S."/>
            <person name="Medina M."/>
            <person name="Montsant A."/>
            <person name="Obornik M."/>
            <person name="Parker M.S."/>
            <person name="Palenik B."/>
            <person name="Pazour G.J."/>
            <person name="Richardson P.M."/>
            <person name="Rynearson T.A."/>
            <person name="Saito M.A."/>
            <person name="Schwartz D.C."/>
            <person name="Thamatrakoln K."/>
            <person name="Valentin K."/>
            <person name="Vardi A."/>
            <person name="Wilkerson F.P."/>
            <person name="Rokhsar D.S."/>
        </authorList>
    </citation>
    <scope>NUCLEOTIDE SEQUENCE [LARGE SCALE GENOMIC DNA]</scope>
    <source>
        <strain evidence="1 2">CCMP1335</strain>
    </source>
</reference>
<dbReference type="GeneID" id="7448439"/>
<sequence length="143" mass="15890">MQDLTMYRATIRYIFKHTGILTGFDLNMNGEVGDAGDAHGYGDFPGAFSVVLLSHHPFDVDNIRTFKHFLWKDASDANLPIGPESGGMHHSEEELNVLRPSSKNHRDILIVINAEGEVVHVLMSHSTPPVFDDGTATEYSPER</sequence>
<organism evidence="1 2">
    <name type="scientific">Thalassiosira pseudonana</name>
    <name type="common">Marine diatom</name>
    <name type="synonym">Cyclotella nana</name>
    <dbReference type="NCBI Taxonomy" id="35128"/>
    <lineage>
        <taxon>Eukaryota</taxon>
        <taxon>Sar</taxon>
        <taxon>Stramenopiles</taxon>
        <taxon>Ochrophyta</taxon>
        <taxon>Bacillariophyta</taxon>
        <taxon>Coscinodiscophyceae</taxon>
        <taxon>Thalassiosirophycidae</taxon>
        <taxon>Thalassiosirales</taxon>
        <taxon>Thalassiosiraceae</taxon>
        <taxon>Thalassiosira</taxon>
    </lineage>
</organism>
<dbReference type="RefSeq" id="XP_002290037.1">
    <property type="nucleotide sequence ID" value="XM_002290001.1"/>
</dbReference>
<dbReference type="HOGENOM" id="CLU_1810068_0_0_1"/>
<reference evidence="1 2" key="2">
    <citation type="journal article" date="2008" name="Nature">
        <title>The Phaeodactylum genome reveals the evolutionary history of diatom genomes.</title>
        <authorList>
            <person name="Bowler C."/>
            <person name="Allen A.E."/>
            <person name="Badger J.H."/>
            <person name="Grimwood J."/>
            <person name="Jabbari K."/>
            <person name="Kuo A."/>
            <person name="Maheswari U."/>
            <person name="Martens C."/>
            <person name="Maumus F."/>
            <person name="Otillar R.P."/>
            <person name="Rayko E."/>
            <person name="Salamov A."/>
            <person name="Vandepoele K."/>
            <person name="Beszteri B."/>
            <person name="Gruber A."/>
            <person name="Heijde M."/>
            <person name="Katinka M."/>
            <person name="Mock T."/>
            <person name="Valentin K."/>
            <person name="Verret F."/>
            <person name="Berges J.A."/>
            <person name="Brownlee C."/>
            <person name="Cadoret J.P."/>
            <person name="Chiovitti A."/>
            <person name="Choi C.J."/>
            <person name="Coesel S."/>
            <person name="De Martino A."/>
            <person name="Detter J.C."/>
            <person name="Durkin C."/>
            <person name="Falciatore A."/>
            <person name="Fournet J."/>
            <person name="Haruta M."/>
            <person name="Huysman M.J."/>
            <person name="Jenkins B.D."/>
            <person name="Jiroutova K."/>
            <person name="Jorgensen R.E."/>
            <person name="Joubert Y."/>
            <person name="Kaplan A."/>
            <person name="Kroger N."/>
            <person name="Kroth P.G."/>
            <person name="La Roche J."/>
            <person name="Lindquist E."/>
            <person name="Lommer M."/>
            <person name="Martin-Jezequel V."/>
            <person name="Lopez P.J."/>
            <person name="Lucas S."/>
            <person name="Mangogna M."/>
            <person name="McGinnis K."/>
            <person name="Medlin L.K."/>
            <person name="Montsant A."/>
            <person name="Oudot-Le Secq M.P."/>
            <person name="Napoli C."/>
            <person name="Obornik M."/>
            <person name="Parker M.S."/>
            <person name="Petit J.L."/>
            <person name="Porcel B.M."/>
            <person name="Poulsen N."/>
            <person name="Robison M."/>
            <person name="Rychlewski L."/>
            <person name="Rynearson T.A."/>
            <person name="Schmutz J."/>
            <person name="Shapiro H."/>
            <person name="Siaut M."/>
            <person name="Stanley M."/>
            <person name="Sussman M.R."/>
            <person name="Taylor A.R."/>
            <person name="Vardi A."/>
            <person name="von Dassow P."/>
            <person name="Vyverman W."/>
            <person name="Willis A."/>
            <person name="Wyrwicz L.S."/>
            <person name="Rokhsar D.S."/>
            <person name="Weissenbach J."/>
            <person name="Armbrust E.V."/>
            <person name="Green B.R."/>
            <person name="Van de Peer Y."/>
            <person name="Grigoriev I.V."/>
        </authorList>
    </citation>
    <scope>NUCLEOTIDE SEQUENCE [LARGE SCALE GENOMIC DNA]</scope>
    <source>
        <strain evidence="1 2">CCMP1335</strain>
    </source>
</reference>
<dbReference type="EMBL" id="CM000642">
    <property type="protein sequence ID" value="EED91789.1"/>
    <property type="molecule type" value="Genomic_DNA"/>
</dbReference>
<dbReference type="KEGG" id="tps:THAPSDRAFT_4969"/>
<dbReference type="Proteomes" id="UP000001449">
    <property type="component" value="Chromosome 5"/>
</dbReference>
<dbReference type="AlphaFoldDB" id="B8C1L1"/>
<accession>B8C1L1</accession>
<gene>
    <name evidence="1" type="ORF">THAPSDRAFT_4969</name>
</gene>
<evidence type="ECO:0000313" key="1">
    <source>
        <dbReference type="EMBL" id="EED91789.1"/>
    </source>
</evidence>
<dbReference type="InParanoid" id="B8C1L1"/>
<dbReference type="PaxDb" id="35128-Thaps4969"/>
<evidence type="ECO:0000313" key="2">
    <source>
        <dbReference type="Proteomes" id="UP000001449"/>
    </source>
</evidence>